<sequence length="431" mass="47170" precursor="true">MKRLAWAAPAIISLCIGCRTALAEGPISATREERIAQAAESLRARLIEQRRDFHMHPELSNREERTSRIVAEKLKALGFDQVRTGVARHGVVALLKGSKPGPVVAVRADMDALPIQETIEVPYKSRVPGVKHACGHDVHTTIALGVAEILSRMRDEIRGSVKFIFQPAEEGPPPGEEGGAPLMIKEGALDDPRPQAIFGLHVMPTIEIGKIGYNSGPAMASSDRFVITIRGKKVHGAYPHEGIDAVVVAAECVMALQTIRSRRINTQEPLVITVGIIQGGNRFNIIADEVKLEGTVRTLSEDVRRQVQKLMRETVAGITSAYGATFEMQYEEGAAVTYNDPQLVAEMLPTLRRVVGEKNVIAPLPQMGAEDFSYYQKVIPGFYYFLGVANPARGITAMVHTPEFDVDEESLVIGVKVMANVLLDYLDRHAE</sequence>
<dbReference type="GO" id="GO:0004180">
    <property type="term" value="F:carboxypeptidase activity"/>
    <property type="evidence" value="ECO:0007669"/>
    <property type="project" value="UniProtKB-KW"/>
</dbReference>
<keyword evidence="2 7" id="KW-0378">Hydrolase</keyword>
<name>A0A0B6X2N3_9BACT</name>
<dbReference type="EMBL" id="CBXV010000008">
    <property type="protein sequence ID" value="CDM66819.1"/>
    <property type="molecule type" value="Genomic_DNA"/>
</dbReference>
<organism evidence="7 8">
    <name type="scientific">Pyrinomonas methylaliphatogenes</name>
    <dbReference type="NCBI Taxonomy" id="454194"/>
    <lineage>
        <taxon>Bacteria</taxon>
        <taxon>Pseudomonadati</taxon>
        <taxon>Acidobacteriota</taxon>
        <taxon>Blastocatellia</taxon>
        <taxon>Blastocatellales</taxon>
        <taxon>Pyrinomonadaceae</taxon>
        <taxon>Pyrinomonas</taxon>
    </lineage>
</organism>
<protein>
    <submittedName>
        <fullName evidence="7">Carboxypeptidase Ss1</fullName>
        <ecNumber evidence="7">3.5.1.-</ecNumber>
    </submittedName>
</protein>
<dbReference type="OrthoDB" id="9776731at2"/>
<dbReference type="NCBIfam" id="TIGR01891">
    <property type="entry name" value="amidohydrolases"/>
    <property type="match status" value="1"/>
</dbReference>
<feature type="region of interest" description="Disordered" evidence="4">
    <location>
        <begin position="167"/>
        <end position="186"/>
    </location>
</feature>
<evidence type="ECO:0000256" key="3">
    <source>
        <dbReference type="PIRSR" id="PIRSR005962-1"/>
    </source>
</evidence>
<feature type="signal peptide" evidence="5">
    <location>
        <begin position="1"/>
        <end position="23"/>
    </location>
</feature>
<dbReference type="InterPro" id="IPR011650">
    <property type="entry name" value="Peptidase_M20_dimer"/>
</dbReference>
<dbReference type="STRING" id="454194.PYK22_02857"/>
<feature type="binding site" evidence="3">
    <location>
        <position position="170"/>
    </location>
    <ligand>
        <name>Mn(2+)</name>
        <dbReference type="ChEBI" id="CHEBI:29035"/>
        <label>2</label>
    </ligand>
</feature>
<dbReference type="PANTHER" id="PTHR11014:SF63">
    <property type="entry name" value="METALLOPEPTIDASE, PUTATIVE (AFU_ORTHOLOGUE AFUA_6G09600)-RELATED"/>
    <property type="match status" value="1"/>
</dbReference>
<dbReference type="Pfam" id="PF07687">
    <property type="entry name" value="M20_dimer"/>
    <property type="match status" value="1"/>
</dbReference>
<dbReference type="GO" id="GO:0046872">
    <property type="term" value="F:metal ion binding"/>
    <property type="evidence" value="ECO:0007669"/>
    <property type="project" value="UniProtKB-KW"/>
</dbReference>
<dbReference type="AlphaFoldDB" id="A0A0B6X2N3"/>
<keyword evidence="7" id="KW-0645">Protease</keyword>
<keyword evidence="5" id="KW-0732">Signal</keyword>
<accession>A0A0B6X2N3</accession>
<gene>
    <name evidence="7" type="ORF">PYK22_02857</name>
</gene>
<feature type="binding site" evidence="3">
    <location>
        <position position="136"/>
    </location>
    <ligand>
        <name>Mn(2+)</name>
        <dbReference type="ChEBI" id="CHEBI:29035"/>
        <label>2</label>
    </ligand>
</feature>
<dbReference type="SUPFAM" id="SSF53187">
    <property type="entry name" value="Zn-dependent exopeptidases"/>
    <property type="match status" value="1"/>
</dbReference>
<dbReference type="InterPro" id="IPR017439">
    <property type="entry name" value="Amidohydrolase"/>
</dbReference>
<dbReference type="RefSeq" id="WP_083437880.1">
    <property type="nucleotide sequence ID" value="NZ_CBXV010000008.1"/>
</dbReference>
<comment type="similarity">
    <text evidence="1">Belongs to the peptidase M20 family.</text>
</comment>
<dbReference type="SUPFAM" id="SSF55031">
    <property type="entry name" value="Bacterial exopeptidase dimerisation domain"/>
    <property type="match status" value="1"/>
</dbReference>
<reference evidence="7 8" key="2">
    <citation type="submission" date="2015-01" db="EMBL/GenBank/DDBJ databases">
        <title>Complete genome sequence of Pyrinomonas methylaliphatogenes type strain K22T.</title>
        <authorList>
            <person name="Lee K.C.Y."/>
            <person name="Power J.F."/>
            <person name="Dunfield P.F."/>
            <person name="Morgan X.C."/>
            <person name="Huttenhower C."/>
            <person name="Stott M.B."/>
        </authorList>
    </citation>
    <scope>NUCLEOTIDE SEQUENCE [LARGE SCALE GENOMIC DNA]</scope>
    <source>
        <strain evidence="7 8">K22</strain>
    </source>
</reference>
<dbReference type="Pfam" id="PF01546">
    <property type="entry name" value="Peptidase_M20"/>
    <property type="match status" value="1"/>
</dbReference>
<evidence type="ECO:0000259" key="6">
    <source>
        <dbReference type="Pfam" id="PF07687"/>
    </source>
</evidence>
<keyword evidence="3" id="KW-0479">Metal-binding</keyword>
<dbReference type="FunFam" id="3.30.70.360:FF:000014">
    <property type="entry name" value="N-acyl-L-amino acid amidohydrolase"/>
    <property type="match status" value="1"/>
</dbReference>
<feature type="domain" description="Peptidase M20 dimerisation" evidence="6">
    <location>
        <begin position="224"/>
        <end position="315"/>
    </location>
</feature>
<dbReference type="PANTHER" id="PTHR11014">
    <property type="entry name" value="PEPTIDASE M20 FAMILY MEMBER"/>
    <property type="match status" value="1"/>
</dbReference>
<evidence type="ECO:0000256" key="4">
    <source>
        <dbReference type="SAM" id="MobiDB-lite"/>
    </source>
</evidence>
<evidence type="ECO:0000256" key="5">
    <source>
        <dbReference type="SAM" id="SignalP"/>
    </source>
</evidence>
<reference evidence="7 8" key="1">
    <citation type="submission" date="2013-12" db="EMBL/GenBank/DDBJ databases">
        <authorList>
            <person name="Stott M."/>
        </authorList>
    </citation>
    <scope>NUCLEOTIDE SEQUENCE [LARGE SCALE GENOMIC DNA]</scope>
    <source>
        <strain evidence="7 8">K22</strain>
    </source>
</reference>
<dbReference type="InterPro" id="IPR036264">
    <property type="entry name" value="Bact_exopeptidase_dim_dom"/>
</dbReference>
<dbReference type="PIRSF" id="PIRSF005962">
    <property type="entry name" value="Pept_M20D_amidohydro"/>
    <property type="match status" value="1"/>
</dbReference>
<proteinExistence type="inferred from homology"/>
<evidence type="ECO:0000256" key="1">
    <source>
        <dbReference type="ARBA" id="ARBA00006153"/>
    </source>
</evidence>
<keyword evidence="7" id="KW-0121">Carboxypeptidase</keyword>
<feature type="binding site" evidence="3">
    <location>
        <position position="134"/>
    </location>
    <ligand>
        <name>Mn(2+)</name>
        <dbReference type="ChEBI" id="CHEBI:29035"/>
        <label>2</label>
    </ligand>
</feature>
<dbReference type="InterPro" id="IPR002933">
    <property type="entry name" value="Peptidase_M20"/>
</dbReference>
<dbReference type="Proteomes" id="UP000031518">
    <property type="component" value="Unassembled WGS sequence"/>
</dbReference>
<feature type="binding site" evidence="3">
    <location>
        <position position="201"/>
    </location>
    <ligand>
        <name>Mn(2+)</name>
        <dbReference type="ChEBI" id="CHEBI:29035"/>
        <label>2</label>
    </ligand>
</feature>
<dbReference type="EC" id="3.5.1.-" evidence="7"/>
<keyword evidence="8" id="KW-1185">Reference proteome</keyword>
<feature type="binding site" evidence="3">
    <location>
        <position position="400"/>
    </location>
    <ligand>
        <name>Mn(2+)</name>
        <dbReference type="ChEBI" id="CHEBI:29035"/>
        <label>2</label>
    </ligand>
</feature>
<dbReference type="Gene3D" id="3.30.70.360">
    <property type="match status" value="1"/>
</dbReference>
<evidence type="ECO:0000313" key="7">
    <source>
        <dbReference type="EMBL" id="CDM66819.1"/>
    </source>
</evidence>
<evidence type="ECO:0000313" key="8">
    <source>
        <dbReference type="Proteomes" id="UP000031518"/>
    </source>
</evidence>
<comment type="cofactor">
    <cofactor evidence="3">
        <name>Mn(2+)</name>
        <dbReference type="ChEBI" id="CHEBI:29035"/>
    </cofactor>
    <text evidence="3">The Mn(2+) ion enhances activity.</text>
</comment>
<keyword evidence="3" id="KW-0464">Manganese</keyword>
<evidence type="ECO:0000256" key="2">
    <source>
        <dbReference type="ARBA" id="ARBA00022801"/>
    </source>
</evidence>
<dbReference type="Gene3D" id="3.40.630.10">
    <property type="entry name" value="Zn peptidases"/>
    <property type="match status" value="1"/>
</dbReference>
<feature type="chain" id="PRO_5002110471" evidence="5">
    <location>
        <begin position="24"/>
        <end position="431"/>
    </location>
</feature>